<name>A0A4R3KFX1_9BACI</name>
<comment type="subcellular location">
    <subcellularLocation>
        <location evidence="2">Cytoplasm</location>
    </subcellularLocation>
</comment>
<dbReference type="SUPFAM" id="SSF53474">
    <property type="entry name" value="alpha/beta-Hydrolases"/>
    <property type="match status" value="1"/>
</dbReference>
<evidence type="ECO:0000256" key="1">
    <source>
        <dbReference type="ARBA" id="ARBA00022679"/>
    </source>
</evidence>
<feature type="active site" evidence="2 3">
    <location>
        <position position="341"/>
    </location>
</feature>
<evidence type="ECO:0000313" key="6">
    <source>
        <dbReference type="Proteomes" id="UP000295788"/>
    </source>
</evidence>
<protein>
    <recommendedName>
        <fullName evidence="2">Homoserine O-acetyltransferase</fullName>
        <shortName evidence="2">HAT</shortName>
        <ecNumber evidence="2">2.3.1.31</ecNumber>
    </recommendedName>
    <alternativeName>
        <fullName evidence="2">Homoserine transacetylase</fullName>
        <shortName evidence="2">HTA</shortName>
    </alternativeName>
</protein>
<evidence type="ECO:0000256" key="2">
    <source>
        <dbReference type="HAMAP-Rule" id="MF_00296"/>
    </source>
</evidence>
<organism evidence="5 6">
    <name type="scientific">Tepidibacillus fermentans</name>
    <dbReference type="NCBI Taxonomy" id="1281767"/>
    <lineage>
        <taxon>Bacteria</taxon>
        <taxon>Bacillati</taxon>
        <taxon>Bacillota</taxon>
        <taxon>Bacilli</taxon>
        <taxon>Bacillales</taxon>
        <taxon>Bacillaceae</taxon>
        <taxon>Tepidibacillus</taxon>
    </lineage>
</organism>
<keyword evidence="2" id="KW-0012">Acyltransferase</keyword>
<evidence type="ECO:0000256" key="3">
    <source>
        <dbReference type="PIRSR" id="PIRSR000443-1"/>
    </source>
</evidence>
<dbReference type="NCBIfam" id="NF001209">
    <property type="entry name" value="PRK00175.1"/>
    <property type="match status" value="1"/>
</dbReference>
<dbReference type="GO" id="GO:0004414">
    <property type="term" value="F:homoserine O-acetyltransferase activity"/>
    <property type="evidence" value="ECO:0007669"/>
    <property type="project" value="UniProtKB-UniRule"/>
</dbReference>
<feature type="binding site" evidence="2">
    <location>
        <position position="214"/>
    </location>
    <ligand>
        <name>substrate</name>
    </ligand>
</feature>
<accession>A0A4R3KFX1</accession>
<comment type="similarity">
    <text evidence="2">Belongs to the AB hydrolase superfamily. MetX family.</text>
</comment>
<feature type="active site" evidence="2 3">
    <location>
        <position position="308"/>
    </location>
</feature>
<dbReference type="PANTHER" id="PTHR32268">
    <property type="entry name" value="HOMOSERINE O-ACETYLTRANSFERASE"/>
    <property type="match status" value="1"/>
</dbReference>
<keyword evidence="2" id="KW-0028">Amino-acid biosynthesis</keyword>
<dbReference type="RefSeq" id="WP_132768960.1">
    <property type="nucleotide sequence ID" value="NZ_SMAB01000010.1"/>
</dbReference>
<dbReference type="Gene3D" id="1.10.1740.110">
    <property type="match status" value="1"/>
</dbReference>
<keyword evidence="2" id="KW-0486">Methionine biosynthesis</keyword>
<dbReference type="UniPathway" id="UPA00051">
    <property type="reaction ID" value="UER00074"/>
</dbReference>
<keyword evidence="1 2" id="KW-0808">Transferase</keyword>
<comment type="subunit">
    <text evidence="2">Homodimer.</text>
</comment>
<dbReference type="InterPro" id="IPR029058">
    <property type="entry name" value="AB_hydrolase_fold"/>
</dbReference>
<comment type="caution">
    <text evidence="2">Lacks conserved residue(s) required for the propagation of feature annotation.</text>
</comment>
<feature type="binding site" evidence="2">
    <location>
        <position position="342"/>
    </location>
    <ligand>
        <name>substrate</name>
    </ligand>
</feature>
<dbReference type="Pfam" id="PF00561">
    <property type="entry name" value="Abhydrolase_1"/>
    <property type="match status" value="1"/>
</dbReference>
<dbReference type="NCBIfam" id="TIGR01392">
    <property type="entry name" value="homoserO_Ac_trn"/>
    <property type="match status" value="1"/>
</dbReference>
<dbReference type="PANTHER" id="PTHR32268:SF11">
    <property type="entry name" value="HOMOSERINE O-ACETYLTRANSFERASE"/>
    <property type="match status" value="1"/>
</dbReference>
<dbReference type="GO" id="GO:0009092">
    <property type="term" value="P:homoserine metabolic process"/>
    <property type="evidence" value="ECO:0007669"/>
    <property type="project" value="TreeGrafter"/>
</dbReference>
<dbReference type="InterPro" id="IPR008220">
    <property type="entry name" value="HAT_MetX-like"/>
</dbReference>
<dbReference type="OrthoDB" id="9800754at2"/>
<evidence type="ECO:0000313" key="5">
    <source>
        <dbReference type="EMBL" id="TCS82110.1"/>
    </source>
</evidence>
<feature type="domain" description="AB hydrolase-1" evidence="4">
    <location>
        <begin position="44"/>
        <end position="322"/>
    </location>
</feature>
<proteinExistence type="inferred from homology"/>
<dbReference type="GO" id="GO:0009086">
    <property type="term" value="P:methionine biosynthetic process"/>
    <property type="evidence" value="ECO:0007669"/>
    <property type="project" value="UniProtKB-UniRule"/>
</dbReference>
<dbReference type="EC" id="2.3.1.31" evidence="2"/>
<keyword evidence="6" id="KW-1185">Reference proteome</keyword>
<dbReference type="GO" id="GO:0005737">
    <property type="term" value="C:cytoplasm"/>
    <property type="evidence" value="ECO:0007669"/>
    <property type="project" value="UniProtKB-SubCell"/>
</dbReference>
<dbReference type="HAMAP" id="MF_00296">
    <property type="entry name" value="MetX_acyltransf"/>
    <property type="match status" value="1"/>
</dbReference>
<gene>
    <name evidence="2" type="primary">metXA</name>
    <name evidence="5" type="ORF">EDD72_11044</name>
</gene>
<dbReference type="InterPro" id="IPR000073">
    <property type="entry name" value="AB_hydrolase_1"/>
</dbReference>
<comment type="pathway">
    <text evidence="2">Amino-acid biosynthesis; L-methionine biosynthesis via de novo pathway; O-acetyl-L-homoserine from L-homoserine: step 1/1.</text>
</comment>
<dbReference type="PIRSF" id="PIRSF000443">
    <property type="entry name" value="Homoser_Ac_trans"/>
    <property type="match status" value="1"/>
</dbReference>
<feature type="active site" description="Nucleophile" evidence="2 3">
    <location>
        <position position="146"/>
    </location>
</feature>
<dbReference type="Gene3D" id="3.40.50.1820">
    <property type="entry name" value="alpha/beta hydrolase"/>
    <property type="match status" value="1"/>
</dbReference>
<dbReference type="AlphaFoldDB" id="A0A4R3KFX1"/>
<comment type="function">
    <text evidence="2">Transfers an acetyl group from acetyl-CoA to L-homoserine, forming acetyl-L-homoserine.</text>
</comment>
<comment type="caution">
    <text evidence="5">The sequence shown here is derived from an EMBL/GenBank/DDBJ whole genome shotgun (WGS) entry which is preliminary data.</text>
</comment>
<reference evidence="5 6" key="1">
    <citation type="submission" date="2019-03" db="EMBL/GenBank/DDBJ databases">
        <title>Genomic Encyclopedia of Type Strains, Phase IV (KMG-IV): sequencing the most valuable type-strain genomes for metagenomic binning, comparative biology and taxonomic classification.</title>
        <authorList>
            <person name="Goeker M."/>
        </authorList>
    </citation>
    <scope>NUCLEOTIDE SEQUENCE [LARGE SCALE GENOMIC DNA]</scope>
    <source>
        <strain evidence="5 6">DSM 23802</strain>
    </source>
</reference>
<evidence type="ECO:0000259" key="4">
    <source>
        <dbReference type="Pfam" id="PF00561"/>
    </source>
</evidence>
<keyword evidence="2" id="KW-0963">Cytoplasm</keyword>
<dbReference type="Proteomes" id="UP000295788">
    <property type="component" value="Unassembled WGS sequence"/>
</dbReference>
<dbReference type="EMBL" id="SMAB01000010">
    <property type="protein sequence ID" value="TCS82110.1"/>
    <property type="molecule type" value="Genomic_DNA"/>
</dbReference>
<comment type="catalytic activity">
    <reaction evidence="2">
        <text>L-homoserine + acetyl-CoA = O-acetyl-L-homoserine + CoA</text>
        <dbReference type="Rhea" id="RHEA:13701"/>
        <dbReference type="ChEBI" id="CHEBI:57287"/>
        <dbReference type="ChEBI" id="CHEBI:57288"/>
        <dbReference type="ChEBI" id="CHEBI:57476"/>
        <dbReference type="ChEBI" id="CHEBI:57716"/>
        <dbReference type="EC" id="2.3.1.31"/>
    </reaction>
</comment>
<sequence>MVTTIIQSPYEASVIEIGELSLESGKKLKNVQIAYERVGSKEAPVILVCHALTGNQFAVGTEQNPGWWSGLIGPDKAINTQEFQVITMNVIGGCDGSTGPLTIDPDTGNSYRANFPFISIRDMVHAQYLALKKLKIDHVKAIIGGSLGGMQVLEWGVLYPDFMDTLILLAVTPYLSDYAIAYNLIARLAIINDPAWNQGDYLSNEQINGLKIARMVGMVTYRSAELFNARFQRAQHANWGIRHDETTFEVESYLRYQGEKLTRRFDANSYLYLLKAMDRFDLGKDRGDWRKALELMEASMIAIGFRGDLLYPPKELEQLVEHYQKIGGRAKFIEVDTQFGHDGFLVEFEKWAHLVREGIYGID</sequence>